<dbReference type="Proteomes" id="UP000011991">
    <property type="component" value="Unassembled WGS sequence"/>
</dbReference>
<reference evidence="7 8" key="1">
    <citation type="journal article" date="2013" name="Mar. Genomics">
        <title>Expression of sulfatases in Rhodopirellula baltica and the diversity of sulfatases in the genus Rhodopirellula.</title>
        <authorList>
            <person name="Wegner C.E."/>
            <person name="Richter-Heitmann T."/>
            <person name="Klindworth A."/>
            <person name="Klockow C."/>
            <person name="Richter M."/>
            <person name="Achstetter T."/>
            <person name="Glockner F.O."/>
            <person name="Harder J."/>
        </authorList>
    </citation>
    <scope>NUCLEOTIDE SEQUENCE [LARGE SCALE GENOMIC DNA]</scope>
    <source>
        <strain evidence="7 8">SM1</strain>
    </source>
</reference>
<keyword evidence="2" id="KW-0479">Metal-binding</keyword>
<dbReference type="SUPFAM" id="SSF53649">
    <property type="entry name" value="Alkaline phosphatase-like"/>
    <property type="match status" value="1"/>
</dbReference>
<dbReference type="InterPro" id="IPR050738">
    <property type="entry name" value="Sulfatase"/>
</dbReference>
<dbReference type="PROSITE" id="PS00523">
    <property type="entry name" value="SULFATASE_1"/>
    <property type="match status" value="1"/>
</dbReference>
<evidence type="ECO:0000259" key="6">
    <source>
        <dbReference type="Pfam" id="PF00884"/>
    </source>
</evidence>
<dbReference type="PATRIC" id="fig|1265738.3.peg.6857"/>
<dbReference type="PANTHER" id="PTHR42693:SF53">
    <property type="entry name" value="ENDO-4-O-SULFATASE"/>
    <property type="match status" value="1"/>
</dbReference>
<evidence type="ECO:0000256" key="5">
    <source>
        <dbReference type="SAM" id="MobiDB-lite"/>
    </source>
</evidence>
<dbReference type="EMBL" id="ANOG01000984">
    <property type="protein sequence ID" value="EMI16201.1"/>
    <property type="molecule type" value="Genomic_DNA"/>
</dbReference>
<evidence type="ECO:0000313" key="8">
    <source>
        <dbReference type="Proteomes" id="UP000011991"/>
    </source>
</evidence>
<accession>M5RAW8</accession>
<dbReference type="GO" id="GO:0046872">
    <property type="term" value="F:metal ion binding"/>
    <property type="evidence" value="ECO:0007669"/>
    <property type="project" value="UniProtKB-KW"/>
</dbReference>
<dbReference type="InterPro" id="IPR017850">
    <property type="entry name" value="Alkaline_phosphatase_core_sf"/>
</dbReference>
<dbReference type="InterPro" id="IPR000917">
    <property type="entry name" value="Sulfatase_N"/>
</dbReference>
<evidence type="ECO:0000256" key="4">
    <source>
        <dbReference type="ARBA" id="ARBA00022837"/>
    </source>
</evidence>
<name>M5RAW8_9BACT</name>
<dbReference type="AlphaFoldDB" id="M5RAW8"/>
<keyword evidence="4" id="KW-0106">Calcium</keyword>
<dbReference type="GO" id="GO:0004065">
    <property type="term" value="F:arylsulfatase activity"/>
    <property type="evidence" value="ECO:0007669"/>
    <property type="project" value="TreeGrafter"/>
</dbReference>
<feature type="domain" description="Sulfatase N-terminal" evidence="6">
    <location>
        <begin position="38"/>
        <end position="236"/>
    </location>
</feature>
<dbReference type="PANTHER" id="PTHR42693">
    <property type="entry name" value="ARYLSULFATASE FAMILY MEMBER"/>
    <property type="match status" value="1"/>
</dbReference>
<evidence type="ECO:0000256" key="2">
    <source>
        <dbReference type="ARBA" id="ARBA00022723"/>
    </source>
</evidence>
<comment type="similarity">
    <text evidence="1">Belongs to the sulfatase family.</text>
</comment>
<sequence>MKNIYIFTLGVICLAVCEKQAVIAETPQTSLQKAHDKPNVIFVLMDDMGYSDIGCYGAKKVETPNIDQMAAEGLQFTNFYTAASICSPSRAAFLTGVYPQRSGLYMGINRNREAHWFLGLNPDEITIAEQFKKQGYATSMIGKWHLGSEEKFSYFHQGFDHYYGAPENMGHDAAFYDGKKKIFNHTPLEKLNKLYTARVVQQIETLKDEPFFIYYAHNYPHTPYKAGANFKGSSKDGVAWRCDPGTRLGHRRDAEGTPVQRNPREHPRHLHFGQRPHE</sequence>
<feature type="compositionally biased region" description="Basic residues" evidence="5">
    <location>
        <begin position="266"/>
        <end position="278"/>
    </location>
</feature>
<dbReference type="RefSeq" id="WP_008707302.1">
    <property type="nucleotide sequence ID" value="NZ_ANOG01000984.1"/>
</dbReference>
<keyword evidence="3" id="KW-0378">Hydrolase</keyword>
<feature type="region of interest" description="Disordered" evidence="5">
    <location>
        <begin position="246"/>
        <end position="278"/>
    </location>
</feature>
<comment type="caution">
    <text evidence="7">The sequence shown here is derived from an EMBL/GenBank/DDBJ whole genome shotgun (WGS) entry which is preliminary data.</text>
</comment>
<evidence type="ECO:0000256" key="3">
    <source>
        <dbReference type="ARBA" id="ARBA00022801"/>
    </source>
</evidence>
<dbReference type="PROSITE" id="PS00149">
    <property type="entry name" value="SULFATASE_2"/>
    <property type="match status" value="1"/>
</dbReference>
<keyword evidence="8" id="KW-1185">Reference proteome</keyword>
<dbReference type="Gene3D" id="3.40.720.10">
    <property type="entry name" value="Alkaline Phosphatase, subunit A"/>
    <property type="match status" value="1"/>
</dbReference>
<evidence type="ECO:0000313" key="7">
    <source>
        <dbReference type="EMBL" id="EMI16201.1"/>
    </source>
</evidence>
<gene>
    <name evidence="7" type="ORF">RMSM_06869</name>
</gene>
<proteinExistence type="inferred from homology"/>
<dbReference type="InterPro" id="IPR024607">
    <property type="entry name" value="Sulfatase_CS"/>
</dbReference>
<dbReference type="Pfam" id="PF00884">
    <property type="entry name" value="Sulfatase"/>
    <property type="match status" value="1"/>
</dbReference>
<protein>
    <submittedName>
        <fullName evidence="7">Arylsulfatase A</fullName>
    </submittedName>
</protein>
<evidence type="ECO:0000256" key="1">
    <source>
        <dbReference type="ARBA" id="ARBA00008779"/>
    </source>
</evidence>
<organism evidence="7 8">
    <name type="scientific">Rhodopirellula maiorica SM1</name>
    <dbReference type="NCBI Taxonomy" id="1265738"/>
    <lineage>
        <taxon>Bacteria</taxon>
        <taxon>Pseudomonadati</taxon>
        <taxon>Planctomycetota</taxon>
        <taxon>Planctomycetia</taxon>
        <taxon>Pirellulales</taxon>
        <taxon>Pirellulaceae</taxon>
        <taxon>Novipirellula</taxon>
    </lineage>
</organism>